<dbReference type="Proteomes" id="UP001498476">
    <property type="component" value="Unassembled WGS sequence"/>
</dbReference>
<feature type="compositionally biased region" description="Basic and acidic residues" evidence="1">
    <location>
        <begin position="1"/>
        <end position="12"/>
    </location>
</feature>
<comment type="caution">
    <text evidence="2">The sequence shown here is derived from an EMBL/GenBank/DDBJ whole genome shotgun (WGS) entry which is preliminary data.</text>
</comment>
<protein>
    <submittedName>
        <fullName evidence="2">Uncharacterized protein</fullName>
    </submittedName>
</protein>
<sequence length="110" mass="11726">MESEQPRPRRGGDPGLHPTHRLENVKTGDTSVQLLLSTQDDLYDVKNIATGANSWQVIGAWHEDSVQELGKMLSTRQAAPNGGTAFGANHGAGRTLGNGNPRIGRPQGTT</sequence>
<accession>A0ABR1H350</accession>
<keyword evidence="3" id="KW-1185">Reference proteome</keyword>
<evidence type="ECO:0000313" key="3">
    <source>
        <dbReference type="Proteomes" id="UP001498476"/>
    </source>
</evidence>
<gene>
    <name evidence="2" type="ORF">QQX98_006174</name>
</gene>
<name>A0ABR1H350_9HYPO</name>
<organism evidence="2 3">
    <name type="scientific">Neonectria punicea</name>
    <dbReference type="NCBI Taxonomy" id="979145"/>
    <lineage>
        <taxon>Eukaryota</taxon>
        <taxon>Fungi</taxon>
        <taxon>Dikarya</taxon>
        <taxon>Ascomycota</taxon>
        <taxon>Pezizomycotina</taxon>
        <taxon>Sordariomycetes</taxon>
        <taxon>Hypocreomycetidae</taxon>
        <taxon>Hypocreales</taxon>
        <taxon>Nectriaceae</taxon>
        <taxon>Neonectria</taxon>
    </lineage>
</organism>
<proteinExistence type="predicted"/>
<evidence type="ECO:0000256" key="1">
    <source>
        <dbReference type="SAM" id="MobiDB-lite"/>
    </source>
</evidence>
<reference evidence="2 3" key="1">
    <citation type="journal article" date="2025" name="Microbiol. Resour. Announc.">
        <title>Draft genome sequences for Neonectria magnoliae and Neonectria punicea, canker pathogens of Liriodendron tulipifera and Acer saccharum in West Virginia.</title>
        <authorList>
            <person name="Petronek H.M."/>
            <person name="Kasson M.T."/>
            <person name="Metheny A.M."/>
            <person name="Stauder C.M."/>
            <person name="Lovett B."/>
            <person name="Lynch S.C."/>
            <person name="Garnas J.R."/>
            <person name="Kasson L.R."/>
            <person name="Stajich J.E."/>
        </authorList>
    </citation>
    <scope>NUCLEOTIDE SEQUENCE [LARGE SCALE GENOMIC DNA]</scope>
    <source>
        <strain evidence="2 3">NRRL 64653</strain>
    </source>
</reference>
<feature type="region of interest" description="Disordered" evidence="1">
    <location>
        <begin position="80"/>
        <end position="110"/>
    </location>
</feature>
<dbReference type="EMBL" id="JAZAVJ010000090">
    <property type="protein sequence ID" value="KAK7415036.1"/>
    <property type="molecule type" value="Genomic_DNA"/>
</dbReference>
<evidence type="ECO:0000313" key="2">
    <source>
        <dbReference type="EMBL" id="KAK7415036.1"/>
    </source>
</evidence>
<feature type="region of interest" description="Disordered" evidence="1">
    <location>
        <begin position="1"/>
        <end position="29"/>
    </location>
</feature>